<proteinExistence type="predicted"/>
<gene>
    <name evidence="2" type="ORF">BCR33DRAFT_714023</name>
</gene>
<feature type="non-terminal residue" evidence="2">
    <location>
        <position position="1"/>
    </location>
</feature>
<organism evidence="2 3">
    <name type="scientific">Rhizoclosmatium globosum</name>
    <dbReference type="NCBI Taxonomy" id="329046"/>
    <lineage>
        <taxon>Eukaryota</taxon>
        <taxon>Fungi</taxon>
        <taxon>Fungi incertae sedis</taxon>
        <taxon>Chytridiomycota</taxon>
        <taxon>Chytridiomycota incertae sedis</taxon>
        <taxon>Chytridiomycetes</taxon>
        <taxon>Chytridiales</taxon>
        <taxon>Chytriomycetaceae</taxon>
        <taxon>Rhizoclosmatium</taxon>
    </lineage>
</organism>
<dbReference type="EMBL" id="MCGO01000010">
    <property type="protein sequence ID" value="ORY48917.1"/>
    <property type="molecule type" value="Genomic_DNA"/>
</dbReference>
<dbReference type="Proteomes" id="UP000193642">
    <property type="component" value="Unassembled WGS sequence"/>
</dbReference>
<feature type="compositionally biased region" description="Basic and acidic residues" evidence="1">
    <location>
        <begin position="1"/>
        <end position="12"/>
    </location>
</feature>
<reference evidence="2 3" key="1">
    <citation type="submission" date="2016-07" db="EMBL/GenBank/DDBJ databases">
        <title>Pervasive Adenine N6-methylation of Active Genes in Fungi.</title>
        <authorList>
            <consortium name="DOE Joint Genome Institute"/>
            <person name="Mondo S.J."/>
            <person name="Dannebaum R.O."/>
            <person name="Kuo R.C."/>
            <person name="Labutti K."/>
            <person name="Haridas S."/>
            <person name="Kuo A."/>
            <person name="Salamov A."/>
            <person name="Ahrendt S.R."/>
            <person name="Lipzen A."/>
            <person name="Sullivan W."/>
            <person name="Andreopoulos W.B."/>
            <person name="Clum A."/>
            <person name="Lindquist E."/>
            <person name="Daum C."/>
            <person name="Ramamoorthy G.K."/>
            <person name="Gryganskyi A."/>
            <person name="Culley D."/>
            <person name="Magnuson J.K."/>
            <person name="James T.Y."/>
            <person name="O'Malley M.A."/>
            <person name="Stajich J.E."/>
            <person name="Spatafora J.W."/>
            <person name="Visel A."/>
            <person name="Grigoriev I.V."/>
        </authorList>
    </citation>
    <scope>NUCLEOTIDE SEQUENCE [LARGE SCALE GENOMIC DNA]</scope>
    <source>
        <strain evidence="2 3">JEL800</strain>
    </source>
</reference>
<keyword evidence="3" id="KW-1185">Reference proteome</keyword>
<protein>
    <submittedName>
        <fullName evidence="2">Uncharacterized protein</fullName>
    </submittedName>
</protein>
<dbReference type="OrthoDB" id="2122002at2759"/>
<name>A0A1Y2CPL3_9FUNG</name>
<dbReference type="AlphaFoldDB" id="A0A1Y2CPL3"/>
<feature type="region of interest" description="Disordered" evidence="1">
    <location>
        <begin position="1"/>
        <end position="20"/>
    </location>
</feature>
<evidence type="ECO:0000256" key="1">
    <source>
        <dbReference type="SAM" id="MobiDB-lite"/>
    </source>
</evidence>
<comment type="caution">
    <text evidence="2">The sequence shown here is derived from an EMBL/GenBank/DDBJ whole genome shotgun (WGS) entry which is preliminary data.</text>
</comment>
<evidence type="ECO:0000313" key="2">
    <source>
        <dbReference type="EMBL" id="ORY48917.1"/>
    </source>
</evidence>
<evidence type="ECO:0000313" key="3">
    <source>
        <dbReference type="Proteomes" id="UP000193642"/>
    </source>
</evidence>
<sequence length="158" mass="17711">DAPPKPDQKQAEPDSAPSWVATEFSKSTAEKLLNLPSDQELKKKLKAWCKQRSDAKTSKLLEVIEAFDEIKRRREVFQAGQRVGDSLEQGQEVLEANGKTILEKYLTEESAKYLGSCVGGDWSDKAFVAKLNLTSTTEFDGFSTRLIEYFQSVTAKMI</sequence>
<accession>A0A1Y2CPL3</accession>